<sequence length="310" mass="34843">MTLLITGTIALDTIETPFGRKEDILGGSSVYAGVSASFFTDVSISGIIGKDFPKDHLDFLKSRNIDLSGLVVDDGETFRWNGFYEYDMNQAHTKDTKLNVLLKFDPKLSDKHKESDFVFLANLDPAIQLKVIDQLKNPRFIAADTMDFWISNKREELYEVIKRVDFLLINEGEIRMFMETPNIPLAAKRLLALGVSGVIVKKGEHGALLFTQSDHFSAPSYPQEVFRDPTGAGDSFAGGFMGYLSRTGDVSLSSIKKAMVIGSTMASFNIEDFSLERMRKLVVREIFDRFSEFRRFSEFEALSFATISED</sequence>
<keyword evidence="2 4" id="KW-0418">Kinase</keyword>
<dbReference type="Pfam" id="PF00294">
    <property type="entry name" value="PfkB"/>
    <property type="match status" value="1"/>
</dbReference>
<dbReference type="InterPro" id="IPR029056">
    <property type="entry name" value="Ribokinase-like"/>
</dbReference>
<evidence type="ECO:0000313" key="4">
    <source>
        <dbReference type="EMBL" id="OGC15074.1"/>
    </source>
</evidence>
<dbReference type="PANTHER" id="PTHR10584">
    <property type="entry name" value="SUGAR KINASE"/>
    <property type="match status" value="1"/>
</dbReference>
<reference evidence="4 5" key="1">
    <citation type="journal article" date="2016" name="Nat. Commun.">
        <title>Thousands of microbial genomes shed light on interconnected biogeochemical processes in an aquifer system.</title>
        <authorList>
            <person name="Anantharaman K."/>
            <person name="Brown C.T."/>
            <person name="Hug L.A."/>
            <person name="Sharon I."/>
            <person name="Castelle C.J."/>
            <person name="Probst A.J."/>
            <person name="Thomas B.C."/>
            <person name="Singh A."/>
            <person name="Wilkins M.J."/>
            <person name="Karaoz U."/>
            <person name="Brodie E.L."/>
            <person name="Williams K.H."/>
            <person name="Hubbard S.S."/>
            <person name="Banfield J.F."/>
        </authorList>
    </citation>
    <scope>NUCLEOTIDE SEQUENCE [LARGE SCALE GENOMIC DNA]</scope>
</reference>
<dbReference type="GO" id="GO:0016301">
    <property type="term" value="F:kinase activity"/>
    <property type="evidence" value="ECO:0007669"/>
    <property type="project" value="UniProtKB-KW"/>
</dbReference>
<accession>A0A1F4S3R5</accession>
<dbReference type="AlphaFoldDB" id="A0A1F4S3R5"/>
<protein>
    <submittedName>
        <fullName evidence="4">Sugar kinase</fullName>
    </submittedName>
</protein>
<dbReference type="EMBL" id="MEUA01000026">
    <property type="protein sequence ID" value="OGC15074.1"/>
    <property type="molecule type" value="Genomic_DNA"/>
</dbReference>
<evidence type="ECO:0000256" key="1">
    <source>
        <dbReference type="ARBA" id="ARBA00022679"/>
    </source>
</evidence>
<feature type="domain" description="Carbohydrate kinase PfkB" evidence="3">
    <location>
        <begin position="36"/>
        <end position="272"/>
    </location>
</feature>
<organism evidence="4 5">
    <name type="scientific">candidate division WOR-1 bacterium RIFOXYB2_FULL_36_35</name>
    <dbReference type="NCBI Taxonomy" id="1802578"/>
    <lineage>
        <taxon>Bacteria</taxon>
        <taxon>Bacillati</taxon>
        <taxon>Saganbacteria</taxon>
    </lineage>
</organism>
<evidence type="ECO:0000313" key="5">
    <source>
        <dbReference type="Proteomes" id="UP000177905"/>
    </source>
</evidence>
<comment type="caution">
    <text evidence="4">The sequence shown here is derived from an EMBL/GenBank/DDBJ whole genome shotgun (WGS) entry which is preliminary data.</text>
</comment>
<evidence type="ECO:0000259" key="3">
    <source>
        <dbReference type="Pfam" id="PF00294"/>
    </source>
</evidence>
<dbReference type="Gene3D" id="3.40.1190.20">
    <property type="match status" value="1"/>
</dbReference>
<dbReference type="PROSITE" id="PS00584">
    <property type="entry name" value="PFKB_KINASES_2"/>
    <property type="match status" value="1"/>
</dbReference>
<dbReference type="PANTHER" id="PTHR10584:SF166">
    <property type="entry name" value="RIBOKINASE"/>
    <property type="match status" value="1"/>
</dbReference>
<proteinExistence type="predicted"/>
<keyword evidence="1" id="KW-0808">Transferase</keyword>
<name>A0A1F4S3R5_UNCSA</name>
<dbReference type="InterPro" id="IPR002173">
    <property type="entry name" value="Carboh/pur_kinase_PfkB_CS"/>
</dbReference>
<dbReference type="InterPro" id="IPR011611">
    <property type="entry name" value="PfkB_dom"/>
</dbReference>
<dbReference type="SUPFAM" id="SSF53613">
    <property type="entry name" value="Ribokinase-like"/>
    <property type="match status" value="1"/>
</dbReference>
<dbReference type="Proteomes" id="UP000177905">
    <property type="component" value="Unassembled WGS sequence"/>
</dbReference>
<evidence type="ECO:0000256" key="2">
    <source>
        <dbReference type="ARBA" id="ARBA00022777"/>
    </source>
</evidence>
<gene>
    <name evidence="4" type="ORF">A2290_09240</name>
</gene>
<dbReference type="GO" id="GO:0005829">
    <property type="term" value="C:cytosol"/>
    <property type="evidence" value="ECO:0007669"/>
    <property type="project" value="TreeGrafter"/>
</dbReference>